<dbReference type="Proteomes" id="UP000523000">
    <property type="component" value="Unassembled WGS sequence"/>
</dbReference>
<sequence>MIATLSGMVASPFAVSKLYTMLHEMGHGQVPRLKGKEEHQSLFIAAGLAIVMVPSLTYLLQSRL</sequence>
<feature type="transmembrane region" description="Helical" evidence="1">
    <location>
        <begin position="40"/>
        <end position="60"/>
    </location>
</feature>
<evidence type="ECO:0000313" key="2">
    <source>
        <dbReference type="EMBL" id="MBB2995670.1"/>
    </source>
</evidence>
<proteinExistence type="predicted"/>
<name>A0A839QII6_9MICC</name>
<reference evidence="2 3" key="1">
    <citation type="submission" date="2020-08" db="EMBL/GenBank/DDBJ databases">
        <title>Sequencing the genomes of 1000 actinobacteria strains.</title>
        <authorList>
            <person name="Klenk H.-P."/>
        </authorList>
    </citation>
    <scope>NUCLEOTIDE SEQUENCE [LARGE SCALE GENOMIC DNA]</scope>
    <source>
        <strain evidence="2 3">DSM 22826</strain>
    </source>
</reference>
<accession>A0A839QII6</accession>
<keyword evidence="3" id="KW-1185">Reference proteome</keyword>
<dbReference type="EMBL" id="JACHVS010000001">
    <property type="protein sequence ID" value="MBB2995670.1"/>
    <property type="molecule type" value="Genomic_DNA"/>
</dbReference>
<keyword evidence="1" id="KW-0472">Membrane</keyword>
<evidence type="ECO:0000313" key="3">
    <source>
        <dbReference type="Proteomes" id="UP000523000"/>
    </source>
</evidence>
<protein>
    <submittedName>
        <fullName evidence="2">Uncharacterized protein</fullName>
    </submittedName>
</protein>
<dbReference type="RefSeq" id="WP_183510887.1">
    <property type="nucleotide sequence ID" value="NZ_BAABGK010000029.1"/>
</dbReference>
<gene>
    <name evidence="2" type="ORF">E9229_001861</name>
</gene>
<organism evidence="2 3">
    <name type="scientific">Paeniglutamicibacter cryotolerans</name>
    <dbReference type="NCBI Taxonomy" id="670079"/>
    <lineage>
        <taxon>Bacteria</taxon>
        <taxon>Bacillati</taxon>
        <taxon>Actinomycetota</taxon>
        <taxon>Actinomycetes</taxon>
        <taxon>Micrococcales</taxon>
        <taxon>Micrococcaceae</taxon>
        <taxon>Paeniglutamicibacter</taxon>
    </lineage>
</organism>
<evidence type="ECO:0000256" key="1">
    <source>
        <dbReference type="SAM" id="Phobius"/>
    </source>
</evidence>
<keyword evidence="1" id="KW-0812">Transmembrane</keyword>
<keyword evidence="1" id="KW-1133">Transmembrane helix</keyword>
<comment type="caution">
    <text evidence="2">The sequence shown here is derived from an EMBL/GenBank/DDBJ whole genome shotgun (WGS) entry which is preliminary data.</text>
</comment>
<dbReference type="AlphaFoldDB" id="A0A839QII6"/>